<evidence type="ECO:0000313" key="2">
    <source>
        <dbReference type="WBParaSite" id="PSAMB.scaffold3197size19287.g20671.t1"/>
    </source>
</evidence>
<dbReference type="WBParaSite" id="PSAMB.scaffold3197size19287.g20671.t1">
    <property type="protein sequence ID" value="PSAMB.scaffold3197size19287.g20671.t1"/>
    <property type="gene ID" value="PSAMB.scaffold3197size19287.g20671"/>
</dbReference>
<organism evidence="1 2">
    <name type="scientific">Plectus sambesii</name>
    <dbReference type="NCBI Taxonomy" id="2011161"/>
    <lineage>
        <taxon>Eukaryota</taxon>
        <taxon>Metazoa</taxon>
        <taxon>Ecdysozoa</taxon>
        <taxon>Nematoda</taxon>
        <taxon>Chromadorea</taxon>
        <taxon>Plectida</taxon>
        <taxon>Plectina</taxon>
        <taxon>Plectoidea</taxon>
        <taxon>Plectidae</taxon>
        <taxon>Plectus</taxon>
    </lineage>
</organism>
<reference evidence="2" key="1">
    <citation type="submission" date="2022-11" db="UniProtKB">
        <authorList>
            <consortium name="WormBaseParasite"/>
        </authorList>
    </citation>
    <scope>IDENTIFICATION</scope>
</reference>
<proteinExistence type="predicted"/>
<sequence length="103" mass="11827">MTTSSFDLLLSKVSPQLRKTSLRPAILPDEHLVMTLHYLATGQSFRALGFSFRIAYSTISLIVRECCNVIWTALKDNYMICPSTPAEWQTIAQELWEKTARFR</sequence>
<dbReference type="Proteomes" id="UP000887566">
    <property type="component" value="Unplaced"/>
</dbReference>
<evidence type="ECO:0000313" key="1">
    <source>
        <dbReference type="Proteomes" id="UP000887566"/>
    </source>
</evidence>
<keyword evidence="1" id="KW-1185">Reference proteome</keyword>
<protein>
    <submittedName>
        <fullName evidence="2">Transposase Helix-turn-helix domain-containing protein</fullName>
    </submittedName>
</protein>
<accession>A0A914W427</accession>
<dbReference type="AlphaFoldDB" id="A0A914W427"/>
<name>A0A914W427_9BILA</name>